<gene>
    <name evidence="3" type="primary">LOC111089314</name>
</gene>
<feature type="transmembrane region" description="Helical" evidence="1">
    <location>
        <begin position="6"/>
        <end position="29"/>
    </location>
</feature>
<name>A0ABM1TN36_LIMPO</name>
<protein>
    <submittedName>
        <fullName evidence="3">Uncharacterized protein LOC111089314</fullName>
    </submittedName>
</protein>
<evidence type="ECO:0000313" key="2">
    <source>
        <dbReference type="Proteomes" id="UP000694941"/>
    </source>
</evidence>
<keyword evidence="2" id="KW-1185">Reference proteome</keyword>
<evidence type="ECO:0000313" key="3">
    <source>
        <dbReference type="RefSeq" id="XP_022257292.1"/>
    </source>
</evidence>
<dbReference type="Proteomes" id="UP000694941">
    <property type="component" value="Unplaced"/>
</dbReference>
<dbReference type="GeneID" id="111089314"/>
<reference evidence="3" key="1">
    <citation type="submission" date="2025-08" db="UniProtKB">
        <authorList>
            <consortium name="RefSeq"/>
        </authorList>
    </citation>
    <scope>IDENTIFICATION</scope>
    <source>
        <tissue evidence="3">Muscle</tissue>
    </source>
</reference>
<keyword evidence="1" id="KW-0812">Transmembrane</keyword>
<sequence length="110" mass="12258">MNNHCTFSIIVLCVVMIITAGSVSSGLLLRQKRGFRNLELSTARGFGKRKQENKQVSLPDVFFNFIRTIPTGWLAEQIKSNPTLAEIFEGKTVGINGDRPVSQDDLYEAL</sequence>
<dbReference type="RefSeq" id="XP_022257292.1">
    <property type="nucleotide sequence ID" value="XM_022401584.1"/>
</dbReference>
<organism evidence="2 3">
    <name type="scientific">Limulus polyphemus</name>
    <name type="common">Atlantic horseshoe crab</name>
    <dbReference type="NCBI Taxonomy" id="6850"/>
    <lineage>
        <taxon>Eukaryota</taxon>
        <taxon>Metazoa</taxon>
        <taxon>Ecdysozoa</taxon>
        <taxon>Arthropoda</taxon>
        <taxon>Chelicerata</taxon>
        <taxon>Merostomata</taxon>
        <taxon>Xiphosura</taxon>
        <taxon>Limulidae</taxon>
        <taxon>Limulus</taxon>
    </lineage>
</organism>
<proteinExistence type="predicted"/>
<evidence type="ECO:0000256" key="1">
    <source>
        <dbReference type="SAM" id="Phobius"/>
    </source>
</evidence>
<keyword evidence="1" id="KW-1133">Transmembrane helix</keyword>
<accession>A0ABM1TN36</accession>
<keyword evidence="1" id="KW-0472">Membrane</keyword>